<protein>
    <submittedName>
        <fullName evidence="2">Uncharacterized protein</fullName>
    </submittedName>
</protein>
<dbReference type="EMBL" id="VIWT01000004">
    <property type="protein sequence ID" value="TWF82886.1"/>
    <property type="molecule type" value="Genomic_DNA"/>
</dbReference>
<evidence type="ECO:0000313" key="3">
    <source>
        <dbReference type="Proteomes" id="UP000317940"/>
    </source>
</evidence>
<sequence>MNTLHRWHLQGSTAHAYSGEEARRLVGNRFDWASQETWFEDEQGRLLAVVTNGERAMVTLMHGAGDPGEHLIDPGAEGSSDGYLLSNGQSDTYADRDTVPFGVAARAVAHVIDHGGWPEDVTVEDDREG</sequence>
<organism evidence="2 3">
    <name type="scientific">Kitasatospora viridis</name>
    <dbReference type="NCBI Taxonomy" id="281105"/>
    <lineage>
        <taxon>Bacteria</taxon>
        <taxon>Bacillati</taxon>
        <taxon>Actinomycetota</taxon>
        <taxon>Actinomycetes</taxon>
        <taxon>Kitasatosporales</taxon>
        <taxon>Streptomycetaceae</taxon>
        <taxon>Kitasatospora</taxon>
    </lineage>
</organism>
<reference evidence="2 3" key="1">
    <citation type="submission" date="2019-06" db="EMBL/GenBank/DDBJ databases">
        <title>Sequencing the genomes of 1000 actinobacteria strains.</title>
        <authorList>
            <person name="Klenk H.-P."/>
        </authorList>
    </citation>
    <scope>NUCLEOTIDE SEQUENCE [LARGE SCALE GENOMIC DNA]</scope>
    <source>
        <strain evidence="2 3">DSM 44826</strain>
    </source>
</reference>
<feature type="region of interest" description="Disordered" evidence="1">
    <location>
        <begin position="68"/>
        <end position="89"/>
    </location>
</feature>
<dbReference type="AlphaFoldDB" id="A0A561T6Y6"/>
<comment type="caution">
    <text evidence="2">The sequence shown here is derived from an EMBL/GenBank/DDBJ whole genome shotgun (WGS) entry which is preliminary data.</text>
</comment>
<name>A0A561T6Y6_9ACTN</name>
<proteinExistence type="predicted"/>
<dbReference type="OrthoDB" id="3853004at2"/>
<dbReference type="RefSeq" id="WP_145910151.1">
    <property type="nucleotide sequence ID" value="NZ_BAAAMZ010000009.1"/>
</dbReference>
<accession>A0A561T6Y6</accession>
<evidence type="ECO:0000256" key="1">
    <source>
        <dbReference type="SAM" id="MobiDB-lite"/>
    </source>
</evidence>
<dbReference type="Proteomes" id="UP000317940">
    <property type="component" value="Unassembled WGS sequence"/>
</dbReference>
<keyword evidence="3" id="KW-1185">Reference proteome</keyword>
<evidence type="ECO:0000313" key="2">
    <source>
        <dbReference type="EMBL" id="TWF82886.1"/>
    </source>
</evidence>
<gene>
    <name evidence="2" type="ORF">FHX73_14368</name>
</gene>